<sequence length="533" mass="59926">MSAGTETKENGAPEARAAGWPRSSGSVCQRRLERCLQLRLVHGGVRTFSWPRALPNRLACLRRPSRLPLSLAMQRVLVDLPLTPYNWEPSRLNTPGYGFGISGTHTALLMLAQAFVRHCWEVHLAGSIVGQPLPGTLHLNRTALASDEQPPSFDVTVISNVFTRPPLWVWNRVHTRVLAIIQENQYIGPGEYEQIRLYLINSRQWTGHEGGVQLFFFHLSEWTKQAMREQLSGRVVQDVSRSRALLGLNSHSWAIESGVTHDSDTFVNPVNLSLTQLARRMAQRRNRHSIIFPACWERGGIVAAKVFARVKGDWGADARITFAYYDTSSKGNKEMRAVLQEASGGAPDSRIQNGSMSKLDLAIKMQESGFFIYGVVSSRGLVHFDTFASVVAEALAAGVIVLAPRIAALPYLYDGVVQFVDPPNGLSKKLQTTNIASWDDSGLASDAMVEIYIRRIKDILANRQFENELRARGRQFARRFNHTVVTDRFVRYIANISQPTRQVSLANIPKPIREVRLREKFDKLLSYVRWSQK</sequence>
<dbReference type="AlphaFoldDB" id="A0AB34IRU4"/>
<feature type="compositionally biased region" description="Basic and acidic residues" evidence="1">
    <location>
        <begin position="1"/>
        <end position="11"/>
    </location>
</feature>
<accession>A0AB34IRU4</accession>
<proteinExistence type="predicted"/>
<evidence type="ECO:0000256" key="1">
    <source>
        <dbReference type="SAM" id="MobiDB-lite"/>
    </source>
</evidence>
<evidence type="ECO:0008006" key="4">
    <source>
        <dbReference type="Google" id="ProtNLM"/>
    </source>
</evidence>
<organism evidence="2 3">
    <name type="scientific">Prymnesium parvum</name>
    <name type="common">Toxic golden alga</name>
    <dbReference type="NCBI Taxonomy" id="97485"/>
    <lineage>
        <taxon>Eukaryota</taxon>
        <taxon>Haptista</taxon>
        <taxon>Haptophyta</taxon>
        <taxon>Prymnesiophyceae</taxon>
        <taxon>Prymnesiales</taxon>
        <taxon>Prymnesiaceae</taxon>
        <taxon>Prymnesium</taxon>
    </lineage>
</organism>
<evidence type="ECO:0000313" key="2">
    <source>
        <dbReference type="EMBL" id="KAL1504164.1"/>
    </source>
</evidence>
<dbReference type="Gene3D" id="3.40.50.2000">
    <property type="entry name" value="Glycogen Phosphorylase B"/>
    <property type="match status" value="1"/>
</dbReference>
<comment type="caution">
    <text evidence="2">The sequence shown here is derived from an EMBL/GenBank/DDBJ whole genome shotgun (WGS) entry which is preliminary data.</text>
</comment>
<dbReference type="EMBL" id="JBGBPQ010000020">
    <property type="protein sequence ID" value="KAL1504164.1"/>
    <property type="molecule type" value="Genomic_DNA"/>
</dbReference>
<keyword evidence="3" id="KW-1185">Reference proteome</keyword>
<feature type="region of interest" description="Disordered" evidence="1">
    <location>
        <begin position="1"/>
        <end position="22"/>
    </location>
</feature>
<protein>
    <recommendedName>
        <fullName evidence="4">Glycosyl transferase family 1 domain-containing protein</fullName>
    </recommendedName>
</protein>
<reference evidence="2 3" key="1">
    <citation type="journal article" date="2024" name="Science">
        <title>Giant polyketide synthase enzymes in the biosynthesis of giant marine polyether toxins.</title>
        <authorList>
            <person name="Fallon T.R."/>
            <person name="Shende V.V."/>
            <person name="Wierzbicki I.H."/>
            <person name="Pendleton A.L."/>
            <person name="Watervoot N.F."/>
            <person name="Auber R.P."/>
            <person name="Gonzalez D.J."/>
            <person name="Wisecaver J.H."/>
            <person name="Moore B.S."/>
        </authorList>
    </citation>
    <scope>NUCLEOTIDE SEQUENCE [LARGE SCALE GENOMIC DNA]</scope>
    <source>
        <strain evidence="2 3">12B1</strain>
    </source>
</reference>
<evidence type="ECO:0000313" key="3">
    <source>
        <dbReference type="Proteomes" id="UP001515480"/>
    </source>
</evidence>
<name>A0AB34IRU4_PRYPA</name>
<dbReference type="Proteomes" id="UP001515480">
    <property type="component" value="Unassembled WGS sequence"/>
</dbReference>
<dbReference type="SUPFAM" id="SSF53756">
    <property type="entry name" value="UDP-Glycosyltransferase/glycogen phosphorylase"/>
    <property type="match status" value="1"/>
</dbReference>
<gene>
    <name evidence="2" type="ORF">AB1Y20_010573</name>
</gene>